<keyword evidence="2" id="KW-0805">Transcription regulation</keyword>
<dbReference type="InterPro" id="IPR058163">
    <property type="entry name" value="LysR-type_TF_proteobact-type"/>
</dbReference>
<dbReference type="InterPro" id="IPR000847">
    <property type="entry name" value="LysR_HTH_N"/>
</dbReference>
<accession>A0A8S8XAU6</accession>
<dbReference type="PRINTS" id="PR00039">
    <property type="entry name" value="HTHLYSR"/>
</dbReference>
<dbReference type="PANTHER" id="PTHR30537:SF26">
    <property type="entry name" value="GLYCINE CLEAVAGE SYSTEM TRANSCRIPTIONAL ACTIVATOR"/>
    <property type="match status" value="1"/>
</dbReference>
<evidence type="ECO:0000256" key="2">
    <source>
        <dbReference type="ARBA" id="ARBA00023015"/>
    </source>
</evidence>
<dbReference type="Proteomes" id="UP000681075">
    <property type="component" value="Unassembled WGS sequence"/>
</dbReference>
<dbReference type="SUPFAM" id="SSF53850">
    <property type="entry name" value="Periplasmic binding protein-like II"/>
    <property type="match status" value="1"/>
</dbReference>
<dbReference type="GO" id="GO:0006351">
    <property type="term" value="P:DNA-templated transcription"/>
    <property type="evidence" value="ECO:0007669"/>
    <property type="project" value="TreeGrafter"/>
</dbReference>
<keyword evidence="7" id="KW-1185">Reference proteome</keyword>
<comment type="similarity">
    <text evidence="1">Belongs to the LysR transcriptional regulatory family.</text>
</comment>
<keyword evidence="4" id="KW-0804">Transcription</keyword>
<comment type="caution">
    <text evidence="6">The sequence shown here is derived from an EMBL/GenBank/DDBJ whole genome shotgun (WGS) entry which is preliminary data.</text>
</comment>
<dbReference type="Pfam" id="PF03466">
    <property type="entry name" value="LysR_substrate"/>
    <property type="match status" value="1"/>
</dbReference>
<dbReference type="InterPro" id="IPR036388">
    <property type="entry name" value="WH-like_DNA-bd_sf"/>
</dbReference>
<evidence type="ECO:0000256" key="3">
    <source>
        <dbReference type="ARBA" id="ARBA00023125"/>
    </source>
</evidence>
<dbReference type="Gene3D" id="1.10.10.10">
    <property type="entry name" value="Winged helix-like DNA-binding domain superfamily/Winged helix DNA-binding domain"/>
    <property type="match status" value="1"/>
</dbReference>
<dbReference type="PANTHER" id="PTHR30537">
    <property type="entry name" value="HTH-TYPE TRANSCRIPTIONAL REGULATOR"/>
    <property type="match status" value="1"/>
</dbReference>
<sequence length="300" mass="33363">MRLKLPALSSLRAFEAASRAMNFTRAADELGMTQAAVSWQIRQLEERLGVRLFARDGSRLALTASGERLAQRTQRAFELLYEGLQELEAGSTLRITATQTLADWLVKRLPRFRDQHPTVAISLESTPELRDLRGADAADLALRGGRGGWAGVDAFKLIPQLQTPMLSPSLLARIGPLKEPRDLLNYELFRNEEMWVLWFRDAGMAGCKPRYAATDYLTMSHLATSAMAGQGVALLNPILFRQELEDGRLIQPFDLTIEADNGYWFVHAPERRNDPAIVALRAFLEAEIAQATNRSSAAAA</sequence>
<dbReference type="RefSeq" id="WP_420242993.1">
    <property type="nucleotide sequence ID" value="NZ_BOPV01000001.1"/>
</dbReference>
<reference evidence="6" key="1">
    <citation type="submission" date="2021-02" db="EMBL/GenBank/DDBJ databases">
        <title>Genome sequence of Rhodospirillales sp. strain TMPK1 isolated from soil.</title>
        <authorList>
            <person name="Nakai R."/>
            <person name="Kusada H."/>
            <person name="Tamaki H."/>
        </authorList>
    </citation>
    <scope>NUCLEOTIDE SEQUENCE</scope>
    <source>
        <strain evidence="6">TMPK1</strain>
    </source>
</reference>
<dbReference type="FunFam" id="1.10.10.10:FF:000001">
    <property type="entry name" value="LysR family transcriptional regulator"/>
    <property type="match status" value="1"/>
</dbReference>
<organism evidence="6 7">
    <name type="scientific">Roseiterribacter gracilis</name>
    <dbReference type="NCBI Taxonomy" id="2812848"/>
    <lineage>
        <taxon>Bacteria</taxon>
        <taxon>Pseudomonadati</taxon>
        <taxon>Pseudomonadota</taxon>
        <taxon>Alphaproteobacteria</taxon>
        <taxon>Rhodospirillales</taxon>
        <taxon>Roseiterribacteraceae</taxon>
        <taxon>Roseiterribacter</taxon>
    </lineage>
</organism>
<dbReference type="AlphaFoldDB" id="A0A8S8XAU6"/>
<dbReference type="GO" id="GO:0043565">
    <property type="term" value="F:sequence-specific DNA binding"/>
    <property type="evidence" value="ECO:0007669"/>
    <property type="project" value="TreeGrafter"/>
</dbReference>
<feature type="domain" description="HTH lysR-type" evidence="5">
    <location>
        <begin position="1"/>
        <end position="63"/>
    </location>
</feature>
<dbReference type="CDD" id="cd08432">
    <property type="entry name" value="PBP2_GcdR_TrpI_HvrB_AmpR_like"/>
    <property type="match status" value="1"/>
</dbReference>
<evidence type="ECO:0000256" key="1">
    <source>
        <dbReference type="ARBA" id="ARBA00009437"/>
    </source>
</evidence>
<dbReference type="GO" id="GO:0003700">
    <property type="term" value="F:DNA-binding transcription factor activity"/>
    <property type="evidence" value="ECO:0007669"/>
    <property type="project" value="InterPro"/>
</dbReference>
<protein>
    <submittedName>
        <fullName evidence="6">LysR family transcriptional regulator</fullName>
    </submittedName>
</protein>
<proteinExistence type="inferred from homology"/>
<dbReference type="Gene3D" id="3.40.190.10">
    <property type="entry name" value="Periplasmic binding protein-like II"/>
    <property type="match status" value="2"/>
</dbReference>
<keyword evidence="3" id="KW-0238">DNA-binding</keyword>
<dbReference type="Pfam" id="PF00126">
    <property type="entry name" value="HTH_1"/>
    <property type="match status" value="1"/>
</dbReference>
<evidence type="ECO:0000256" key="4">
    <source>
        <dbReference type="ARBA" id="ARBA00023163"/>
    </source>
</evidence>
<name>A0A8S8XAU6_9PROT</name>
<dbReference type="SUPFAM" id="SSF46785">
    <property type="entry name" value="Winged helix' DNA-binding domain"/>
    <property type="match status" value="1"/>
</dbReference>
<dbReference type="EMBL" id="BOPV01000001">
    <property type="protein sequence ID" value="GIL39874.1"/>
    <property type="molecule type" value="Genomic_DNA"/>
</dbReference>
<dbReference type="InterPro" id="IPR036390">
    <property type="entry name" value="WH_DNA-bd_sf"/>
</dbReference>
<gene>
    <name evidence="6" type="ORF">TMPK1_21110</name>
</gene>
<evidence type="ECO:0000313" key="6">
    <source>
        <dbReference type="EMBL" id="GIL39874.1"/>
    </source>
</evidence>
<evidence type="ECO:0000313" key="7">
    <source>
        <dbReference type="Proteomes" id="UP000681075"/>
    </source>
</evidence>
<evidence type="ECO:0000259" key="5">
    <source>
        <dbReference type="PROSITE" id="PS50931"/>
    </source>
</evidence>
<dbReference type="PROSITE" id="PS50931">
    <property type="entry name" value="HTH_LYSR"/>
    <property type="match status" value="1"/>
</dbReference>
<dbReference type="InterPro" id="IPR005119">
    <property type="entry name" value="LysR_subst-bd"/>
</dbReference>